<proteinExistence type="predicted"/>
<evidence type="ECO:0000313" key="1">
    <source>
        <dbReference type="EMBL" id="SHE34337.1"/>
    </source>
</evidence>
<dbReference type="Proteomes" id="UP000184041">
    <property type="component" value="Unassembled WGS sequence"/>
</dbReference>
<name>A0A1M4SQV1_9BACT</name>
<accession>A0A1M4SQV1</accession>
<reference evidence="1 2" key="1">
    <citation type="submission" date="2016-11" db="EMBL/GenBank/DDBJ databases">
        <authorList>
            <person name="Jaros S."/>
            <person name="Januszkiewicz K."/>
            <person name="Wedrychowicz H."/>
        </authorList>
    </citation>
    <scope>NUCLEOTIDE SEQUENCE [LARGE SCALE GENOMIC DNA]</scope>
    <source>
        <strain evidence="1 2">DSM 21986</strain>
    </source>
</reference>
<protein>
    <submittedName>
        <fullName evidence="1">Uncharacterized protein</fullName>
    </submittedName>
</protein>
<organism evidence="1 2">
    <name type="scientific">Fodinibius roseus</name>
    <dbReference type="NCBI Taxonomy" id="1194090"/>
    <lineage>
        <taxon>Bacteria</taxon>
        <taxon>Pseudomonadati</taxon>
        <taxon>Balneolota</taxon>
        <taxon>Balneolia</taxon>
        <taxon>Balneolales</taxon>
        <taxon>Balneolaceae</taxon>
        <taxon>Fodinibius</taxon>
    </lineage>
</organism>
<gene>
    <name evidence="1" type="ORF">SAMN05443144_10194</name>
</gene>
<dbReference type="EMBL" id="FQUS01000001">
    <property type="protein sequence ID" value="SHE34337.1"/>
    <property type="molecule type" value="Genomic_DNA"/>
</dbReference>
<keyword evidence="2" id="KW-1185">Reference proteome</keyword>
<sequence length="41" mass="4813">MWTSTYHHLQLRKVIKTKGPITNDMALLKLVYLATKNIENK</sequence>
<evidence type="ECO:0000313" key="2">
    <source>
        <dbReference type="Proteomes" id="UP000184041"/>
    </source>
</evidence>
<dbReference type="AlphaFoldDB" id="A0A1M4SQV1"/>